<feature type="transmembrane region" description="Helical" evidence="1">
    <location>
        <begin position="68"/>
        <end position="90"/>
    </location>
</feature>
<sequence>MKINVGSSWLFALQVIYPVLIFYFLVAASIVVDQAGHLEGLAFFIFTVGLVGVVYERIFRAVGLSGRALLGDMFWMLILPVTLPFVRWAGGGELNFWSHAVEASVYILVPTLPFLVEWLFFEKKKDVWVSMFVLLFAHVAQFSWFILFLIENEFWPDPWSITTSLFYVPLIFLAIHAWIKPLKRMRDSSHRGAMY</sequence>
<feature type="transmembrane region" description="Helical" evidence="1">
    <location>
        <begin position="127"/>
        <end position="147"/>
    </location>
</feature>
<gene>
    <name evidence="2" type="ORF">COV05_01355</name>
</gene>
<protein>
    <submittedName>
        <fullName evidence="2">Uncharacterized protein</fullName>
    </submittedName>
</protein>
<feature type="transmembrane region" description="Helical" evidence="1">
    <location>
        <begin position="159"/>
        <end position="179"/>
    </location>
</feature>
<comment type="caution">
    <text evidence="2">The sequence shown here is derived from an EMBL/GenBank/DDBJ whole genome shotgun (WGS) entry which is preliminary data.</text>
</comment>
<keyword evidence="1" id="KW-1133">Transmembrane helix</keyword>
<dbReference type="AlphaFoldDB" id="A0A2M8LHX7"/>
<feature type="transmembrane region" description="Helical" evidence="1">
    <location>
        <begin position="9"/>
        <end position="32"/>
    </location>
</feature>
<name>A0A2M8LHX7_9BACT</name>
<reference evidence="3" key="1">
    <citation type="submission" date="2017-09" db="EMBL/GenBank/DDBJ databases">
        <title>Depth-based differentiation of microbial function through sediment-hosted aquifers and enrichment of novel symbionts in the deep terrestrial subsurface.</title>
        <authorList>
            <person name="Probst A.J."/>
            <person name="Ladd B."/>
            <person name="Jarett J.K."/>
            <person name="Geller-Mcgrath D.E."/>
            <person name="Sieber C.M.K."/>
            <person name="Emerson J.B."/>
            <person name="Anantharaman K."/>
            <person name="Thomas B.C."/>
            <person name="Malmstrom R."/>
            <person name="Stieglmeier M."/>
            <person name="Klingl A."/>
            <person name="Woyke T."/>
            <person name="Ryan C.M."/>
            <person name="Banfield J.F."/>
        </authorList>
    </citation>
    <scope>NUCLEOTIDE SEQUENCE [LARGE SCALE GENOMIC DNA]</scope>
</reference>
<dbReference type="EMBL" id="PFEU01000007">
    <property type="protein sequence ID" value="PJE77049.1"/>
    <property type="molecule type" value="Genomic_DNA"/>
</dbReference>
<dbReference type="Proteomes" id="UP000231436">
    <property type="component" value="Unassembled WGS sequence"/>
</dbReference>
<evidence type="ECO:0000313" key="2">
    <source>
        <dbReference type="EMBL" id="PJE77049.1"/>
    </source>
</evidence>
<evidence type="ECO:0000256" key="1">
    <source>
        <dbReference type="SAM" id="Phobius"/>
    </source>
</evidence>
<proteinExistence type="predicted"/>
<keyword evidence="1" id="KW-0472">Membrane</keyword>
<keyword evidence="1" id="KW-0812">Transmembrane</keyword>
<feature type="transmembrane region" description="Helical" evidence="1">
    <location>
        <begin position="38"/>
        <end position="56"/>
    </location>
</feature>
<organism evidence="2 3">
    <name type="scientific">Candidatus Uhrbacteria bacterium CG10_big_fil_rev_8_21_14_0_10_48_16</name>
    <dbReference type="NCBI Taxonomy" id="1975038"/>
    <lineage>
        <taxon>Bacteria</taxon>
        <taxon>Candidatus Uhriibacteriota</taxon>
    </lineage>
</organism>
<accession>A0A2M8LHX7</accession>
<evidence type="ECO:0000313" key="3">
    <source>
        <dbReference type="Proteomes" id="UP000231436"/>
    </source>
</evidence>
<feature type="transmembrane region" description="Helical" evidence="1">
    <location>
        <begin position="96"/>
        <end position="120"/>
    </location>
</feature>